<accession>A0A7D9DI24</accession>
<protein>
    <submittedName>
        <fullName evidence="1">Uncharacterized protein</fullName>
    </submittedName>
</protein>
<reference evidence="1" key="1">
    <citation type="submission" date="2020-04" db="EMBL/GenBank/DDBJ databases">
        <authorList>
            <person name="Alioto T."/>
            <person name="Alioto T."/>
            <person name="Gomez Garrido J."/>
        </authorList>
    </citation>
    <scope>NUCLEOTIDE SEQUENCE</scope>
    <source>
        <strain evidence="1">A484AB</strain>
    </source>
</reference>
<dbReference type="AlphaFoldDB" id="A0A7D9DI24"/>
<organism evidence="1 2">
    <name type="scientific">Paramuricea clavata</name>
    <name type="common">Red gorgonian</name>
    <name type="synonym">Violescent sea-whip</name>
    <dbReference type="NCBI Taxonomy" id="317549"/>
    <lineage>
        <taxon>Eukaryota</taxon>
        <taxon>Metazoa</taxon>
        <taxon>Cnidaria</taxon>
        <taxon>Anthozoa</taxon>
        <taxon>Octocorallia</taxon>
        <taxon>Malacalcyonacea</taxon>
        <taxon>Plexauridae</taxon>
        <taxon>Paramuricea</taxon>
    </lineage>
</organism>
<evidence type="ECO:0000313" key="1">
    <source>
        <dbReference type="EMBL" id="CAB3986276.1"/>
    </source>
</evidence>
<gene>
    <name evidence="1" type="ORF">PACLA_8A055597</name>
</gene>
<dbReference type="Proteomes" id="UP001152795">
    <property type="component" value="Unassembled WGS sequence"/>
</dbReference>
<proteinExistence type="predicted"/>
<feature type="non-terminal residue" evidence="1">
    <location>
        <position position="1"/>
    </location>
</feature>
<evidence type="ECO:0000313" key="2">
    <source>
        <dbReference type="Proteomes" id="UP001152795"/>
    </source>
</evidence>
<name>A0A7D9DI24_PARCT</name>
<comment type="caution">
    <text evidence="1">The sequence shown here is derived from an EMBL/GenBank/DDBJ whole genome shotgun (WGS) entry which is preliminary data.</text>
</comment>
<sequence>EENTVYEELILEVNKLKQEVCDLKYVNKELMDYIDTLEKKDSLQCQGNKFQDVGKKQQTRKLQHLRSKAECALWFCESFGLKRSNIKLKDNTGASYSLDYNSSPAGVSGLSQDDQSIIEKVLFLLDKFCVGVNHKLLVLSEDLPRSYLTKQKWSALNKTYHIEGNVWAMSWSKNKFHINPCRACETSIGTKIRATRRKHSSKVKWGWHSNDVLDKFHDVFICTFARTKCFVMQE</sequence>
<keyword evidence="2" id="KW-1185">Reference proteome</keyword>
<dbReference type="OrthoDB" id="5988554at2759"/>
<dbReference type="EMBL" id="CACRXK020000990">
    <property type="protein sequence ID" value="CAB3986276.1"/>
    <property type="molecule type" value="Genomic_DNA"/>
</dbReference>